<sequence>MIQESFQHNCMYMSKCSFHKVTVSGDHTSSKARLLTKTASTAHKKNQLFPANSLQNTHRFCSVRTCYA</sequence>
<reference evidence="1" key="1">
    <citation type="submission" date="2014-11" db="EMBL/GenBank/DDBJ databases">
        <authorList>
            <person name="Amaro Gonzalez C."/>
        </authorList>
    </citation>
    <scope>NUCLEOTIDE SEQUENCE</scope>
</reference>
<dbReference type="EMBL" id="GBXM01016140">
    <property type="protein sequence ID" value="JAH92437.1"/>
    <property type="molecule type" value="Transcribed_RNA"/>
</dbReference>
<organism evidence="1">
    <name type="scientific">Anguilla anguilla</name>
    <name type="common">European freshwater eel</name>
    <name type="synonym">Muraena anguilla</name>
    <dbReference type="NCBI Taxonomy" id="7936"/>
    <lineage>
        <taxon>Eukaryota</taxon>
        <taxon>Metazoa</taxon>
        <taxon>Chordata</taxon>
        <taxon>Craniata</taxon>
        <taxon>Vertebrata</taxon>
        <taxon>Euteleostomi</taxon>
        <taxon>Actinopterygii</taxon>
        <taxon>Neopterygii</taxon>
        <taxon>Teleostei</taxon>
        <taxon>Anguilliformes</taxon>
        <taxon>Anguillidae</taxon>
        <taxon>Anguilla</taxon>
    </lineage>
</organism>
<protein>
    <submittedName>
        <fullName evidence="1">Uncharacterized protein</fullName>
    </submittedName>
</protein>
<evidence type="ECO:0000313" key="1">
    <source>
        <dbReference type="EMBL" id="JAH92437.1"/>
    </source>
</evidence>
<name>A0A0E9WQ01_ANGAN</name>
<reference evidence="1" key="2">
    <citation type="journal article" date="2015" name="Fish Shellfish Immunol.">
        <title>Early steps in the European eel (Anguilla anguilla)-Vibrio vulnificus interaction in the gills: Role of the RtxA13 toxin.</title>
        <authorList>
            <person name="Callol A."/>
            <person name="Pajuelo D."/>
            <person name="Ebbesson L."/>
            <person name="Teles M."/>
            <person name="MacKenzie S."/>
            <person name="Amaro C."/>
        </authorList>
    </citation>
    <scope>NUCLEOTIDE SEQUENCE</scope>
</reference>
<dbReference type="AlphaFoldDB" id="A0A0E9WQ01"/>
<accession>A0A0E9WQ01</accession>
<proteinExistence type="predicted"/>